<feature type="transmembrane region" description="Helical" evidence="8">
    <location>
        <begin position="31"/>
        <end position="56"/>
    </location>
</feature>
<feature type="domain" description="Integral membrane protein YccS N-terminal" evidence="9">
    <location>
        <begin position="102"/>
        <end position="342"/>
    </location>
</feature>
<dbReference type="Pfam" id="PF13515">
    <property type="entry name" value="FUSC_2"/>
    <property type="match status" value="1"/>
</dbReference>
<evidence type="ECO:0000256" key="8">
    <source>
        <dbReference type="SAM" id="Phobius"/>
    </source>
</evidence>
<keyword evidence="12" id="KW-1185">Reference proteome</keyword>
<organism evidence="11 12">
    <name type="scientific">Luteolibacter soli</name>
    <dbReference type="NCBI Taxonomy" id="3135280"/>
    <lineage>
        <taxon>Bacteria</taxon>
        <taxon>Pseudomonadati</taxon>
        <taxon>Verrucomicrobiota</taxon>
        <taxon>Verrucomicrobiia</taxon>
        <taxon>Verrucomicrobiales</taxon>
        <taxon>Verrucomicrobiaceae</taxon>
        <taxon>Luteolibacter</taxon>
    </lineage>
</organism>
<dbReference type="Proteomes" id="UP001371305">
    <property type="component" value="Unassembled WGS sequence"/>
</dbReference>
<dbReference type="RefSeq" id="WP_341403175.1">
    <property type="nucleotide sequence ID" value="NZ_JBBUKT010000001.1"/>
</dbReference>
<evidence type="ECO:0000256" key="7">
    <source>
        <dbReference type="SAM" id="Coils"/>
    </source>
</evidence>
<feature type="transmembrane region" description="Helical" evidence="8">
    <location>
        <begin position="68"/>
        <end position="90"/>
    </location>
</feature>
<keyword evidence="3 8" id="KW-0812">Transmembrane</keyword>
<feature type="transmembrane region" description="Helical" evidence="8">
    <location>
        <begin position="396"/>
        <end position="414"/>
    </location>
</feature>
<keyword evidence="2" id="KW-1003">Cell membrane</keyword>
<name>A0ABU9ARP4_9BACT</name>
<feature type="domain" description="Integral membrane bound transporter" evidence="10">
    <location>
        <begin position="409"/>
        <end position="528"/>
    </location>
</feature>
<dbReference type="PANTHER" id="PTHR30509:SF9">
    <property type="entry name" value="MULTIDRUG RESISTANCE PROTEIN MDTO"/>
    <property type="match status" value="1"/>
</dbReference>
<evidence type="ECO:0000313" key="12">
    <source>
        <dbReference type="Proteomes" id="UP001371305"/>
    </source>
</evidence>
<comment type="similarity">
    <text evidence="6">Belongs to the YccS/YhfK family.</text>
</comment>
<sequence>MPVSGPKELFRGILERESLRPDLNRAIRGTVAFMLPLLAILFGGLPADVAFPCIAAHTISLVDVRGAYSLRLGLLLVMSVVLSAATALGVLGAESLPLALLGSVIVSLAGGLWRHLSSEYGPGLAISTGLMFLISLSPHTVRPDAIHPALGALAGGLFGVLLQVIGWPFHPQHPLRRTVAESWLALADFLDAVASEGEGRHEAIVHRQADLRTTLNQTQAVLAESNALPGNLPRHLEQLNLAAARLTLRVIVLNTSLEAAMARSCFAPLAAGLAPVLASLSNSARTVALAVVSRQPSHLAALEVRLTRLENLLAVLRSQVKSRLDDAAIAGQLDDVLQQLEDQLPAIREALSATLDRESERGAFSLELFDLHTITLRPLAASLNLRRRADPSLVRHTARMLVLVAAGVIVFKEFHIPHGYWLPFSMIVVLQPDFGSTRKRAAERMLGTLAGGIIASSLLWLHLPIGVLLAAVTVTIALFSYYVKRSYGIAVIFITLNVVLLLEAHQPVTLAVTVERLGCTLAGGMLALGAAFIFWPVWEKQRFPGIMAKAFDANASYLKQVVSRLEEGMPHDEDLLLYRRSAESANSEVFSSLRRMTADPQSRREGLDEAAALANGNQRVTNALSVVTVHLNDQRSRHPDVLARFREVCVEAFQVLKAGGAALDASFEALESFTFPEIDADHRDASRFREPWVYPQLARIITELSAMILAAKPRGQ</sequence>
<keyword evidence="5 8" id="KW-0472">Membrane</keyword>
<evidence type="ECO:0000256" key="3">
    <source>
        <dbReference type="ARBA" id="ARBA00022692"/>
    </source>
</evidence>
<evidence type="ECO:0000259" key="9">
    <source>
        <dbReference type="Pfam" id="PF12805"/>
    </source>
</evidence>
<feature type="transmembrane region" description="Helical" evidence="8">
    <location>
        <begin position="517"/>
        <end position="538"/>
    </location>
</feature>
<dbReference type="Pfam" id="PF12805">
    <property type="entry name" value="FUSC-like"/>
    <property type="match status" value="1"/>
</dbReference>
<evidence type="ECO:0000256" key="5">
    <source>
        <dbReference type="ARBA" id="ARBA00023136"/>
    </source>
</evidence>
<evidence type="ECO:0000256" key="4">
    <source>
        <dbReference type="ARBA" id="ARBA00022989"/>
    </source>
</evidence>
<evidence type="ECO:0000256" key="1">
    <source>
        <dbReference type="ARBA" id="ARBA00004651"/>
    </source>
</evidence>
<keyword evidence="7" id="KW-0175">Coiled coil</keyword>
<keyword evidence="4 8" id="KW-1133">Transmembrane helix</keyword>
<accession>A0ABU9ARP4</accession>
<dbReference type="PANTHER" id="PTHR30509">
    <property type="entry name" value="P-HYDROXYBENZOIC ACID EFFLUX PUMP SUBUNIT-RELATED"/>
    <property type="match status" value="1"/>
</dbReference>
<evidence type="ECO:0000313" key="11">
    <source>
        <dbReference type="EMBL" id="MEK7949757.1"/>
    </source>
</evidence>
<comment type="subcellular location">
    <subcellularLocation>
        <location evidence="1">Cell membrane</location>
        <topology evidence="1">Multi-pass membrane protein</topology>
    </subcellularLocation>
</comment>
<feature type="transmembrane region" description="Helical" evidence="8">
    <location>
        <begin position="145"/>
        <end position="167"/>
    </location>
</feature>
<feature type="transmembrane region" description="Helical" evidence="8">
    <location>
        <begin position="120"/>
        <end position="139"/>
    </location>
</feature>
<comment type="caution">
    <text evidence="11">The sequence shown here is derived from an EMBL/GenBank/DDBJ whole genome shotgun (WGS) entry which is preliminary data.</text>
</comment>
<feature type="transmembrane region" description="Helical" evidence="8">
    <location>
        <begin position="96"/>
        <end position="113"/>
    </location>
</feature>
<dbReference type="EMBL" id="JBBUKT010000001">
    <property type="protein sequence ID" value="MEK7949757.1"/>
    <property type="molecule type" value="Genomic_DNA"/>
</dbReference>
<dbReference type="InterPro" id="IPR049453">
    <property type="entry name" value="Memb_transporter_dom"/>
</dbReference>
<evidence type="ECO:0000256" key="6">
    <source>
        <dbReference type="ARBA" id="ARBA00043993"/>
    </source>
</evidence>
<evidence type="ECO:0000259" key="10">
    <source>
        <dbReference type="Pfam" id="PF13515"/>
    </source>
</evidence>
<evidence type="ECO:0000256" key="2">
    <source>
        <dbReference type="ARBA" id="ARBA00022475"/>
    </source>
</evidence>
<reference evidence="11 12" key="1">
    <citation type="submission" date="2024-04" db="EMBL/GenBank/DDBJ databases">
        <title>Luteolibacter sp. isolated from soil.</title>
        <authorList>
            <person name="An J."/>
        </authorList>
    </citation>
    <scope>NUCLEOTIDE SEQUENCE [LARGE SCALE GENOMIC DNA]</scope>
    <source>
        <strain evidence="11 12">Y139</strain>
    </source>
</reference>
<proteinExistence type="inferred from homology"/>
<feature type="coiled-coil region" evidence="7">
    <location>
        <begin position="299"/>
        <end position="357"/>
    </location>
</feature>
<feature type="transmembrane region" description="Helical" evidence="8">
    <location>
        <begin position="487"/>
        <end position="505"/>
    </location>
</feature>
<feature type="transmembrane region" description="Helical" evidence="8">
    <location>
        <begin position="458"/>
        <end position="481"/>
    </location>
</feature>
<dbReference type="InterPro" id="IPR032692">
    <property type="entry name" value="YccS_N"/>
</dbReference>
<protein>
    <submittedName>
        <fullName evidence="11">FUSC family protein</fullName>
    </submittedName>
</protein>
<gene>
    <name evidence="11" type="ORF">WKV53_04600</name>
</gene>